<dbReference type="AlphaFoldDB" id="A0A0C3C5B2"/>
<dbReference type="EMBL" id="KN831788">
    <property type="protein sequence ID" value="KIM38776.1"/>
    <property type="molecule type" value="Genomic_DNA"/>
</dbReference>
<reference evidence="2 3" key="1">
    <citation type="submission" date="2014-04" db="EMBL/GenBank/DDBJ databases">
        <authorList>
            <consortium name="DOE Joint Genome Institute"/>
            <person name="Kuo A."/>
            <person name="Gay G."/>
            <person name="Dore J."/>
            <person name="Kohler A."/>
            <person name="Nagy L.G."/>
            <person name="Floudas D."/>
            <person name="Copeland A."/>
            <person name="Barry K.W."/>
            <person name="Cichocki N."/>
            <person name="Veneault-Fourrey C."/>
            <person name="LaButti K."/>
            <person name="Lindquist E.A."/>
            <person name="Lipzen A."/>
            <person name="Lundell T."/>
            <person name="Morin E."/>
            <person name="Murat C."/>
            <person name="Sun H."/>
            <person name="Tunlid A."/>
            <person name="Henrissat B."/>
            <person name="Grigoriev I.V."/>
            <person name="Hibbett D.S."/>
            <person name="Martin F."/>
            <person name="Nordberg H.P."/>
            <person name="Cantor M.N."/>
            <person name="Hua S.X."/>
        </authorList>
    </citation>
    <scope>NUCLEOTIDE SEQUENCE [LARGE SCALE GENOMIC DNA]</scope>
    <source>
        <strain evidence="3">h7</strain>
    </source>
</reference>
<gene>
    <name evidence="2" type="ORF">M413DRAFT_52653</name>
</gene>
<accession>A0A0C3C5B2</accession>
<evidence type="ECO:0000313" key="2">
    <source>
        <dbReference type="EMBL" id="KIM38776.1"/>
    </source>
</evidence>
<feature type="region of interest" description="Disordered" evidence="1">
    <location>
        <begin position="55"/>
        <end position="89"/>
    </location>
</feature>
<evidence type="ECO:0000256" key="1">
    <source>
        <dbReference type="SAM" id="MobiDB-lite"/>
    </source>
</evidence>
<evidence type="ECO:0000313" key="3">
    <source>
        <dbReference type="Proteomes" id="UP000053424"/>
    </source>
</evidence>
<feature type="compositionally biased region" description="Basic and acidic residues" evidence="1">
    <location>
        <begin position="71"/>
        <end position="80"/>
    </location>
</feature>
<keyword evidence="3" id="KW-1185">Reference proteome</keyword>
<organism evidence="2 3">
    <name type="scientific">Hebeloma cylindrosporum</name>
    <dbReference type="NCBI Taxonomy" id="76867"/>
    <lineage>
        <taxon>Eukaryota</taxon>
        <taxon>Fungi</taxon>
        <taxon>Dikarya</taxon>
        <taxon>Basidiomycota</taxon>
        <taxon>Agaricomycotina</taxon>
        <taxon>Agaricomycetes</taxon>
        <taxon>Agaricomycetidae</taxon>
        <taxon>Agaricales</taxon>
        <taxon>Agaricineae</taxon>
        <taxon>Hymenogastraceae</taxon>
        <taxon>Hebeloma</taxon>
    </lineage>
</organism>
<name>A0A0C3C5B2_HEBCY</name>
<proteinExistence type="predicted"/>
<feature type="non-terminal residue" evidence="2">
    <location>
        <position position="121"/>
    </location>
</feature>
<dbReference type="Proteomes" id="UP000053424">
    <property type="component" value="Unassembled WGS sequence"/>
</dbReference>
<sequence>LINKYIDLMKESKLYLFIMIMCPDRKVDWFKNNDFSRDEIRRLKISVIAHWVQKYGPGTDVPAGDSANAEQKIKRSKWESSKAAPKKKHPYDHIETYLQESTISSEAVANAGGYMAYWHAA</sequence>
<feature type="non-terminal residue" evidence="2">
    <location>
        <position position="1"/>
    </location>
</feature>
<dbReference type="HOGENOM" id="CLU_140103_0_0_1"/>
<reference evidence="3" key="2">
    <citation type="submission" date="2015-01" db="EMBL/GenBank/DDBJ databases">
        <title>Evolutionary Origins and Diversification of the Mycorrhizal Mutualists.</title>
        <authorList>
            <consortium name="DOE Joint Genome Institute"/>
            <consortium name="Mycorrhizal Genomics Consortium"/>
            <person name="Kohler A."/>
            <person name="Kuo A."/>
            <person name="Nagy L.G."/>
            <person name="Floudas D."/>
            <person name="Copeland A."/>
            <person name="Barry K.W."/>
            <person name="Cichocki N."/>
            <person name="Veneault-Fourrey C."/>
            <person name="LaButti K."/>
            <person name="Lindquist E.A."/>
            <person name="Lipzen A."/>
            <person name="Lundell T."/>
            <person name="Morin E."/>
            <person name="Murat C."/>
            <person name="Riley R."/>
            <person name="Ohm R."/>
            <person name="Sun H."/>
            <person name="Tunlid A."/>
            <person name="Henrissat B."/>
            <person name="Grigoriev I.V."/>
            <person name="Hibbett D.S."/>
            <person name="Martin F."/>
        </authorList>
    </citation>
    <scope>NUCLEOTIDE SEQUENCE [LARGE SCALE GENOMIC DNA]</scope>
    <source>
        <strain evidence="3">h7</strain>
    </source>
</reference>
<dbReference type="OrthoDB" id="3050260at2759"/>
<protein>
    <submittedName>
        <fullName evidence="2">Uncharacterized protein</fullName>
    </submittedName>
</protein>